<dbReference type="InterPro" id="IPR026444">
    <property type="entry name" value="Secre_tail"/>
</dbReference>
<proteinExistence type="predicted"/>
<name>A0A9X0HNQ9_SOLP1</name>
<evidence type="ECO:0000313" key="2">
    <source>
        <dbReference type="EMBL" id="KUG09435.1"/>
    </source>
</evidence>
<gene>
    <name evidence="2" type="ORF">ASU33_17050</name>
</gene>
<evidence type="ECO:0000259" key="1">
    <source>
        <dbReference type="Pfam" id="PF18962"/>
    </source>
</evidence>
<dbReference type="AlphaFoldDB" id="A0A9X0HNQ9"/>
<sequence length="99" mass="10850">MYRLGSQAAHQPMAPAAESVITSVYPNPAVEQATVELAGTGVYRLEVLDAQGRTLLTQPAVQRVVKLEVSRMPAGTYWVRARDARNGRTATKQFVVQRP</sequence>
<dbReference type="NCBIfam" id="TIGR04183">
    <property type="entry name" value="Por_Secre_tail"/>
    <property type="match status" value="1"/>
</dbReference>
<dbReference type="Proteomes" id="UP000054223">
    <property type="component" value="Unassembled WGS sequence"/>
</dbReference>
<evidence type="ECO:0000313" key="3">
    <source>
        <dbReference type="Proteomes" id="UP000054223"/>
    </source>
</evidence>
<feature type="domain" description="Secretion system C-terminal sorting" evidence="1">
    <location>
        <begin position="24"/>
        <end position="94"/>
    </location>
</feature>
<organism evidence="2 3">
    <name type="scientific">Solirubrum puertoriconensis</name>
    <dbReference type="NCBI Taxonomy" id="1751427"/>
    <lineage>
        <taxon>Bacteria</taxon>
        <taxon>Pseudomonadati</taxon>
        <taxon>Bacteroidota</taxon>
        <taxon>Cytophagia</taxon>
        <taxon>Cytophagales</taxon>
    </lineage>
</organism>
<keyword evidence="3" id="KW-1185">Reference proteome</keyword>
<dbReference type="Pfam" id="PF18962">
    <property type="entry name" value="Por_Secre_tail"/>
    <property type="match status" value="1"/>
</dbReference>
<reference evidence="2 3" key="1">
    <citation type="submission" date="2015-11" db="EMBL/GenBank/DDBJ databases">
        <title>Solirubrum puertoriconensis gen. nov. an environmental bacteria isolated in Puerto Rico.</title>
        <authorList>
            <person name="Cuebas-Irizarry M.F."/>
            <person name="Montalvo-Rodriguez R."/>
        </authorList>
    </citation>
    <scope>NUCLEOTIDE SEQUENCE [LARGE SCALE GENOMIC DNA]</scope>
    <source>
        <strain evidence="2 3">MC1A</strain>
    </source>
</reference>
<protein>
    <recommendedName>
        <fullName evidence="1">Secretion system C-terminal sorting domain-containing protein</fullName>
    </recommendedName>
</protein>
<accession>A0A9X0HNQ9</accession>
<comment type="caution">
    <text evidence="2">The sequence shown here is derived from an EMBL/GenBank/DDBJ whole genome shotgun (WGS) entry which is preliminary data.</text>
</comment>
<dbReference type="EMBL" id="LNAL01000003">
    <property type="protein sequence ID" value="KUG09435.1"/>
    <property type="molecule type" value="Genomic_DNA"/>
</dbReference>